<dbReference type="Pfam" id="PF09898">
    <property type="entry name" value="DUF2125"/>
    <property type="match status" value="1"/>
</dbReference>
<reference evidence="1 2" key="1">
    <citation type="submission" date="2016-11" db="EMBL/GenBank/DDBJ databases">
        <authorList>
            <person name="Jaros S."/>
            <person name="Januszkiewicz K."/>
            <person name="Wedrychowicz H."/>
        </authorList>
    </citation>
    <scope>NUCLEOTIDE SEQUENCE [LARGE SCALE GENOMIC DNA]</scope>
    <source>
        <strain evidence="1 2">DSM 28715</strain>
    </source>
</reference>
<dbReference type="STRING" id="1508389.SAMN05444003_1594"/>
<dbReference type="RefSeq" id="WP_083526197.1">
    <property type="nucleotide sequence ID" value="NZ_FQXB01000001.1"/>
</dbReference>
<name>A0A1M5NU42_9RHOB</name>
<sequence length="330" mass="35465">MRNLTIFVLVLAALYSGYWFVGSRAVENGAQAAIADLQNQGWIVEIEDVSTRGFPSRFDTTATDILLASPGDGFSYRAPFLQAFALSYAPNSVIAAFPNEQKVRLGLQTIDVASEGLKASAKVEASTSAELEDLTLESGPIQLSSDFGWNTGASKLISAVRQTSGVENTYDVYFDVDELMLPDAINQMIGSEAGLPASFDTIELDLRTKLDKPLDRFVAEQNAEPPRPETIELRRLTANWGDATIEGRGDLEIGAEGTPEGRITLNVRSWDKLISALVSLGLIQEGIAPTVQNVADTMAQGGDTLSVPISFQNGFMSVGPLPLGPAPKFF</sequence>
<dbReference type="InterPro" id="IPR018666">
    <property type="entry name" value="DUF2125"/>
</dbReference>
<dbReference type="Proteomes" id="UP000184074">
    <property type="component" value="Unassembled WGS sequence"/>
</dbReference>
<evidence type="ECO:0000313" key="2">
    <source>
        <dbReference type="Proteomes" id="UP000184074"/>
    </source>
</evidence>
<organism evidence="1 2">
    <name type="scientific">Cognatiyoonia sediminum</name>
    <dbReference type="NCBI Taxonomy" id="1508389"/>
    <lineage>
        <taxon>Bacteria</taxon>
        <taxon>Pseudomonadati</taxon>
        <taxon>Pseudomonadota</taxon>
        <taxon>Alphaproteobacteria</taxon>
        <taxon>Rhodobacterales</taxon>
        <taxon>Paracoccaceae</taxon>
        <taxon>Cognatiyoonia</taxon>
    </lineage>
</organism>
<evidence type="ECO:0000313" key="1">
    <source>
        <dbReference type="EMBL" id="SHG93030.1"/>
    </source>
</evidence>
<dbReference type="EMBL" id="FQXB01000001">
    <property type="protein sequence ID" value="SHG93030.1"/>
    <property type="molecule type" value="Genomic_DNA"/>
</dbReference>
<protein>
    <recommendedName>
        <fullName evidence="3">DUF2125 domain-containing protein</fullName>
    </recommendedName>
</protein>
<dbReference type="AlphaFoldDB" id="A0A1M5NU42"/>
<evidence type="ECO:0008006" key="3">
    <source>
        <dbReference type="Google" id="ProtNLM"/>
    </source>
</evidence>
<keyword evidence="2" id="KW-1185">Reference proteome</keyword>
<gene>
    <name evidence="1" type="ORF">SAMN05444003_1594</name>
</gene>
<accession>A0A1M5NU42</accession>
<dbReference type="OrthoDB" id="7625707at2"/>
<proteinExistence type="predicted"/>